<reference evidence="3 4" key="1">
    <citation type="submission" date="2020-08" db="EMBL/GenBank/DDBJ databases">
        <title>Genomic Encyclopedia of Type Strains, Phase IV (KMG-IV): sequencing the most valuable type-strain genomes for metagenomic binning, comparative biology and taxonomic classification.</title>
        <authorList>
            <person name="Goeker M."/>
        </authorList>
    </citation>
    <scope>NUCLEOTIDE SEQUENCE [LARGE SCALE GENOMIC DNA]</scope>
    <source>
        <strain evidence="3 4">DSM 29854</strain>
    </source>
</reference>
<keyword evidence="1" id="KW-0732">Signal</keyword>
<proteinExistence type="predicted"/>
<dbReference type="InterPro" id="IPR032710">
    <property type="entry name" value="NTF2-like_dom_sf"/>
</dbReference>
<gene>
    <name evidence="3" type="ORF">FHS90_000028</name>
</gene>
<dbReference type="GO" id="GO:0016853">
    <property type="term" value="F:isomerase activity"/>
    <property type="evidence" value="ECO:0007669"/>
    <property type="project" value="UniProtKB-KW"/>
</dbReference>
<comment type="caution">
    <text evidence="3">The sequence shown here is derived from an EMBL/GenBank/DDBJ whole genome shotgun (WGS) entry which is preliminary data.</text>
</comment>
<dbReference type="EMBL" id="JACJIQ010000001">
    <property type="protein sequence ID" value="MBA9075331.1"/>
    <property type="molecule type" value="Genomic_DNA"/>
</dbReference>
<organism evidence="3 4">
    <name type="scientific">Rufibacter quisquiliarum</name>
    <dbReference type="NCBI Taxonomy" id="1549639"/>
    <lineage>
        <taxon>Bacteria</taxon>
        <taxon>Pseudomonadati</taxon>
        <taxon>Bacteroidota</taxon>
        <taxon>Cytophagia</taxon>
        <taxon>Cytophagales</taxon>
        <taxon>Hymenobacteraceae</taxon>
        <taxon>Rufibacter</taxon>
    </lineage>
</organism>
<dbReference type="Gene3D" id="3.10.450.50">
    <property type="match status" value="1"/>
</dbReference>
<keyword evidence="3" id="KW-0413">Isomerase</keyword>
<evidence type="ECO:0000256" key="1">
    <source>
        <dbReference type="SAM" id="SignalP"/>
    </source>
</evidence>
<name>A0A839GNA2_9BACT</name>
<protein>
    <submittedName>
        <fullName evidence="3">Ketosteroid isomerase-like protein</fullName>
    </submittedName>
</protein>
<evidence type="ECO:0000313" key="3">
    <source>
        <dbReference type="EMBL" id="MBA9075331.1"/>
    </source>
</evidence>
<feature type="chain" id="PRO_5032572269" evidence="1">
    <location>
        <begin position="22"/>
        <end position="146"/>
    </location>
</feature>
<evidence type="ECO:0000313" key="4">
    <source>
        <dbReference type="Proteomes" id="UP000563094"/>
    </source>
</evidence>
<dbReference type="RefSeq" id="WP_182511123.1">
    <property type="nucleotide sequence ID" value="NZ_JACJIQ010000001.1"/>
</dbReference>
<keyword evidence="4" id="KW-1185">Reference proteome</keyword>
<feature type="signal peptide" evidence="1">
    <location>
        <begin position="1"/>
        <end position="21"/>
    </location>
</feature>
<feature type="domain" description="DUF4440" evidence="2">
    <location>
        <begin position="32"/>
        <end position="138"/>
    </location>
</feature>
<dbReference type="AlphaFoldDB" id="A0A839GNA2"/>
<dbReference type="Proteomes" id="UP000563094">
    <property type="component" value="Unassembled WGS sequence"/>
</dbReference>
<sequence length="146" mass="16075">MKRFLSLWVICFLVFLLPAQAQSKRTQEENKVAAAVDQFKAALISGERAALEALVTDKLSYGHSSGKIEDKTTFVETLASGKSDFVTVDLTNQTIQVSGKTAIVRHQLSATTNDSGNPGTVKLGVLLVWQKQRGHWKLLARQAYKI</sequence>
<dbReference type="Pfam" id="PF14534">
    <property type="entry name" value="DUF4440"/>
    <property type="match status" value="1"/>
</dbReference>
<accession>A0A839GNA2</accession>
<dbReference type="InterPro" id="IPR027843">
    <property type="entry name" value="DUF4440"/>
</dbReference>
<dbReference type="SUPFAM" id="SSF54427">
    <property type="entry name" value="NTF2-like"/>
    <property type="match status" value="1"/>
</dbReference>
<evidence type="ECO:0000259" key="2">
    <source>
        <dbReference type="Pfam" id="PF14534"/>
    </source>
</evidence>